<dbReference type="EMBL" id="FOAF01000002">
    <property type="protein sequence ID" value="SEL47083.1"/>
    <property type="molecule type" value="Genomic_DNA"/>
</dbReference>
<dbReference type="Pfam" id="PF04773">
    <property type="entry name" value="FecR"/>
    <property type="match status" value="1"/>
</dbReference>
<accession>A0A1H7QGM6</accession>
<proteinExistence type="predicted"/>
<keyword evidence="5" id="KW-1185">Reference proteome</keyword>
<feature type="domain" description="Protein FecR C-terminal" evidence="3">
    <location>
        <begin position="315"/>
        <end position="377"/>
    </location>
</feature>
<evidence type="ECO:0000259" key="3">
    <source>
        <dbReference type="Pfam" id="PF16344"/>
    </source>
</evidence>
<keyword evidence="1" id="KW-0472">Membrane</keyword>
<evidence type="ECO:0000313" key="5">
    <source>
        <dbReference type="Proteomes" id="UP000199421"/>
    </source>
</evidence>
<dbReference type="PANTHER" id="PTHR30273">
    <property type="entry name" value="PERIPLASMIC SIGNAL SENSOR AND SIGMA FACTOR ACTIVATOR FECR-RELATED"/>
    <property type="match status" value="1"/>
</dbReference>
<gene>
    <name evidence="4" type="ORF">SAMN05661044_02585</name>
</gene>
<evidence type="ECO:0000313" key="4">
    <source>
        <dbReference type="EMBL" id="SEL47083.1"/>
    </source>
</evidence>
<protein>
    <submittedName>
        <fullName evidence="4">FecR family protein</fullName>
    </submittedName>
</protein>
<dbReference type="STRING" id="407022.SAMN05661044_02585"/>
<dbReference type="Gene3D" id="3.55.50.30">
    <property type="match status" value="1"/>
</dbReference>
<sequence length="383" mass="43563">MITEEDIRRLYLEKTMGVITKEENKWLQEQLLQYPEGRKLWEELEKEESNLIAFTDKLEVGDDLSRVKQQLKESDHDSQRRQWFPYAAAVFLILVGGGFFYGYLVQDSVDNNLSKVDDMLSTTGKKGDIAIQLIVGDNEKVLHLDQKNDAIEIAGNTIKKEGDALIYSNSDRSEKTNTLIVPATKDYKLVLADGTKVWLNSSSQLKFPMTFSGPSRKVYLEGEAYFEIAQNVQAPFVVHTAKAKVHVLGTKFNLNAYGNEDVSTALLEGKVKMEAPTGEVMLLSPGNKGIYNPLNGFLKESFDINEIIAWKDGLYYFRHTSLQEIGKIMHRWFDVAVIFDNNNLKKKPITGLLDKKDLDGFLKDLQTTTGIHYQLRQDGLHLW</sequence>
<dbReference type="InterPro" id="IPR032508">
    <property type="entry name" value="FecR_C"/>
</dbReference>
<keyword evidence="1" id="KW-0812">Transmembrane</keyword>
<dbReference type="PIRSF" id="PIRSF018266">
    <property type="entry name" value="FecR"/>
    <property type="match status" value="1"/>
</dbReference>
<dbReference type="InterPro" id="IPR012373">
    <property type="entry name" value="Ferrdict_sens_TM"/>
</dbReference>
<dbReference type="AlphaFoldDB" id="A0A1H7QGM6"/>
<evidence type="ECO:0000259" key="2">
    <source>
        <dbReference type="Pfam" id="PF04773"/>
    </source>
</evidence>
<feature type="domain" description="FecR protein" evidence="2">
    <location>
        <begin position="184"/>
        <end position="272"/>
    </location>
</feature>
<keyword evidence="1" id="KW-1133">Transmembrane helix</keyword>
<feature type="transmembrane region" description="Helical" evidence="1">
    <location>
        <begin position="83"/>
        <end position="104"/>
    </location>
</feature>
<organism evidence="4 5">
    <name type="scientific">Olivibacter domesticus</name>
    <name type="common">Pseudosphingobacterium domesticum</name>
    <dbReference type="NCBI Taxonomy" id="407022"/>
    <lineage>
        <taxon>Bacteria</taxon>
        <taxon>Pseudomonadati</taxon>
        <taxon>Bacteroidota</taxon>
        <taxon>Sphingobacteriia</taxon>
        <taxon>Sphingobacteriales</taxon>
        <taxon>Sphingobacteriaceae</taxon>
        <taxon>Olivibacter</taxon>
    </lineage>
</organism>
<dbReference type="Pfam" id="PF16344">
    <property type="entry name" value="FecR_C"/>
    <property type="match status" value="1"/>
</dbReference>
<reference evidence="5" key="1">
    <citation type="submission" date="2016-10" db="EMBL/GenBank/DDBJ databases">
        <authorList>
            <person name="Varghese N."/>
            <person name="Submissions S."/>
        </authorList>
    </citation>
    <scope>NUCLEOTIDE SEQUENCE [LARGE SCALE GENOMIC DNA]</scope>
    <source>
        <strain evidence="5">DSM 18733</strain>
    </source>
</reference>
<name>A0A1H7QGM6_OLID1</name>
<dbReference type="RefSeq" id="WP_093324826.1">
    <property type="nucleotide sequence ID" value="NZ_FOAF01000002.1"/>
</dbReference>
<dbReference type="PANTHER" id="PTHR30273:SF2">
    <property type="entry name" value="PROTEIN FECR"/>
    <property type="match status" value="1"/>
</dbReference>
<dbReference type="OrthoDB" id="1099963at2"/>
<dbReference type="Gene3D" id="2.60.120.1440">
    <property type="match status" value="1"/>
</dbReference>
<dbReference type="GO" id="GO:0016989">
    <property type="term" value="F:sigma factor antagonist activity"/>
    <property type="evidence" value="ECO:0007669"/>
    <property type="project" value="TreeGrafter"/>
</dbReference>
<evidence type="ECO:0000256" key="1">
    <source>
        <dbReference type="SAM" id="Phobius"/>
    </source>
</evidence>
<dbReference type="InterPro" id="IPR006860">
    <property type="entry name" value="FecR"/>
</dbReference>
<dbReference type="Proteomes" id="UP000199421">
    <property type="component" value="Unassembled WGS sequence"/>
</dbReference>